<feature type="transmembrane region" description="Helical" evidence="1">
    <location>
        <begin position="358"/>
        <end position="378"/>
    </location>
</feature>
<evidence type="ECO:0000256" key="1">
    <source>
        <dbReference type="SAM" id="Phobius"/>
    </source>
</evidence>
<evidence type="ECO:0000313" key="2">
    <source>
        <dbReference type="EMBL" id="NFC47341.1"/>
    </source>
</evidence>
<dbReference type="EMBL" id="SGMF01000015">
    <property type="protein sequence ID" value="NFC47341.1"/>
    <property type="molecule type" value="Genomic_DNA"/>
</dbReference>
<keyword evidence="1" id="KW-1133">Transmembrane helix</keyword>
<organism evidence="2">
    <name type="scientific">Clostridium botulinum</name>
    <dbReference type="NCBI Taxonomy" id="1491"/>
    <lineage>
        <taxon>Bacteria</taxon>
        <taxon>Bacillati</taxon>
        <taxon>Bacillota</taxon>
        <taxon>Clostridia</taxon>
        <taxon>Eubacteriales</taxon>
        <taxon>Clostridiaceae</taxon>
        <taxon>Clostridium</taxon>
    </lineage>
</organism>
<feature type="non-terminal residue" evidence="2">
    <location>
        <position position="420"/>
    </location>
</feature>
<keyword evidence="1" id="KW-0472">Membrane</keyword>
<name>A0A6G4CZX0_CLOBO</name>
<proteinExistence type="predicted"/>
<keyword evidence="1" id="KW-0812">Transmembrane</keyword>
<accession>A0A6G4CZX0</accession>
<sequence>MKIINEIVDNFTDKNYNIKKQCENLTKFILIIEIKKYFIPKFEILKNIISKIPARDMIEITINETNLNCSELSEHDYSIFTKNLNISNIARNINENSILKVEIYKRQQNNNISIYCIETFSNYLNESNLKGILFNLKKYMNGNYLFLRLQNDNFVAYTNSIYFLKENEDISNENSYRKYNIIKKRDMTCSFLNASEYNFYPEDFYFIKRSENKIVNNIFDKLCIVFSLIYICNISNIKNENSISYTLNGYKLIEDQINFEKIDANIVLNYYNIYKWIYSEENIEDKIGIARNIISLDIKENTLCNISNNVFNSIKSAHSIYLKENVEKYIEIKNKATEFLFDMSQKASELVDRLGKSFINNIIAFVTYFFTIIIMNCLDSNKLNNIFIKDIVILSFVFLVLSCIYLWFFLKEVYEEKQRF</sequence>
<protein>
    <submittedName>
        <fullName evidence="2">Uncharacterized protein</fullName>
    </submittedName>
</protein>
<feature type="transmembrane region" description="Helical" evidence="1">
    <location>
        <begin position="390"/>
        <end position="410"/>
    </location>
</feature>
<gene>
    <name evidence="2" type="ORF">EXN05_08700</name>
</gene>
<dbReference type="AlphaFoldDB" id="A0A6G4CZX0"/>
<reference evidence="2" key="1">
    <citation type="submission" date="2019-02" db="EMBL/GenBank/DDBJ databases">
        <title>Genome sequencing of Clostridium botulinum clinical isolates.</title>
        <authorList>
            <person name="Brunt J."/>
            <person name="Van Vliet A.H.M."/>
            <person name="Stringer S.C."/>
            <person name="Grant K.A."/>
            <person name="Carter A.C."/>
            <person name="Peck M.W."/>
        </authorList>
    </citation>
    <scope>NUCLEOTIDE SEQUENCE</scope>
    <source>
        <strain evidence="2">H065060505</strain>
    </source>
</reference>
<comment type="caution">
    <text evidence="2">The sequence shown here is derived from an EMBL/GenBank/DDBJ whole genome shotgun (WGS) entry which is preliminary data.</text>
</comment>